<dbReference type="OrthoDB" id="5871431at2759"/>
<evidence type="ECO:0000256" key="1">
    <source>
        <dbReference type="ARBA" id="ARBA00022690"/>
    </source>
</evidence>
<reference evidence="5 6" key="1">
    <citation type="submission" date="2018-11" db="EMBL/GenBank/DDBJ databases">
        <authorList>
            <consortium name="Pathogen Informatics"/>
        </authorList>
    </citation>
    <scope>NUCLEOTIDE SEQUENCE [LARGE SCALE GENOMIC DNA]</scope>
</reference>
<dbReference type="Gene3D" id="4.10.410.10">
    <property type="entry name" value="Pancreatic trypsin inhibitor Kunitz domain"/>
    <property type="match status" value="1"/>
</dbReference>
<dbReference type="PROSITE" id="PS50279">
    <property type="entry name" value="BPTI_KUNITZ_2"/>
    <property type="match status" value="1"/>
</dbReference>
<accession>A0A3P7LVN7</accession>
<dbReference type="InterPro" id="IPR036880">
    <property type="entry name" value="Kunitz_BPTI_sf"/>
</dbReference>
<keyword evidence="6" id="KW-1185">Reference proteome</keyword>
<dbReference type="FunFam" id="4.10.410.10:FF:000020">
    <property type="entry name" value="Collagen, type VI, alpha 3"/>
    <property type="match status" value="1"/>
</dbReference>
<dbReference type="CDD" id="cd00109">
    <property type="entry name" value="Kunitz-type"/>
    <property type="match status" value="1"/>
</dbReference>
<dbReference type="PROSITE" id="PS00280">
    <property type="entry name" value="BPTI_KUNITZ_1"/>
    <property type="match status" value="1"/>
</dbReference>
<gene>
    <name evidence="5" type="ORF">SVUK_LOCUS18166</name>
</gene>
<proteinExistence type="predicted"/>
<name>A0A3P7LVN7_STRVU</name>
<evidence type="ECO:0000259" key="4">
    <source>
        <dbReference type="PROSITE" id="PS50279"/>
    </source>
</evidence>
<dbReference type="InterPro" id="IPR050098">
    <property type="entry name" value="TFPI/VKTCI-like"/>
</dbReference>
<dbReference type="PANTHER" id="PTHR10083:SF374">
    <property type="entry name" value="BPTI_KUNITZ INHIBITOR DOMAIN-CONTAINING PROTEIN"/>
    <property type="match status" value="1"/>
</dbReference>
<evidence type="ECO:0000313" key="6">
    <source>
        <dbReference type="Proteomes" id="UP000270094"/>
    </source>
</evidence>
<protein>
    <recommendedName>
        <fullName evidence="4">BPTI/Kunitz inhibitor domain-containing protein</fullName>
    </recommendedName>
</protein>
<keyword evidence="3" id="KW-1015">Disulfide bond</keyword>
<keyword evidence="2" id="KW-0722">Serine protease inhibitor</keyword>
<dbReference type="GO" id="GO:0004867">
    <property type="term" value="F:serine-type endopeptidase inhibitor activity"/>
    <property type="evidence" value="ECO:0007669"/>
    <property type="project" value="UniProtKB-KW"/>
</dbReference>
<organism evidence="5 6">
    <name type="scientific">Strongylus vulgaris</name>
    <name type="common">Blood worm</name>
    <dbReference type="NCBI Taxonomy" id="40348"/>
    <lineage>
        <taxon>Eukaryota</taxon>
        <taxon>Metazoa</taxon>
        <taxon>Ecdysozoa</taxon>
        <taxon>Nematoda</taxon>
        <taxon>Chromadorea</taxon>
        <taxon>Rhabditida</taxon>
        <taxon>Rhabditina</taxon>
        <taxon>Rhabditomorpha</taxon>
        <taxon>Strongyloidea</taxon>
        <taxon>Strongylidae</taxon>
        <taxon>Strongylus</taxon>
    </lineage>
</organism>
<sequence>MPKFFVKLIRFSADAHFFSQCSSPIEPGPCKGFELRYGYDSAAQKCIRFAYGGCLGNPNNFKTRKECEEACVETQSASN</sequence>
<dbReference type="AlphaFoldDB" id="A0A3P7LVN7"/>
<evidence type="ECO:0000256" key="2">
    <source>
        <dbReference type="ARBA" id="ARBA00022900"/>
    </source>
</evidence>
<dbReference type="InterPro" id="IPR020901">
    <property type="entry name" value="Prtase_inh_Kunz-CS"/>
</dbReference>
<dbReference type="SMART" id="SM00131">
    <property type="entry name" value="KU"/>
    <property type="match status" value="1"/>
</dbReference>
<dbReference type="Pfam" id="PF00014">
    <property type="entry name" value="Kunitz_BPTI"/>
    <property type="match status" value="1"/>
</dbReference>
<dbReference type="PANTHER" id="PTHR10083">
    <property type="entry name" value="KUNITZ-TYPE PROTEASE INHIBITOR-RELATED"/>
    <property type="match status" value="1"/>
</dbReference>
<dbReference type="EMBL" id="UYYB01121506">
    <property type="protein sequence ID" value="VDM83168.1"/>
    <property type="molecule type" value="Genomic_DNA"/>
</dbReference>
<dbReference type="Proteomes" id="UP000270094">
    <property type="component" value="Unassembled WGS sequence"/>
</dbReference>
<evidence type="ECO:0000256" key="3">
    <source>
        <dbReference type="ARBA" id="ARBA00023157"/>
    </source>
</evidence>
<keyword evidence="1" id="KW-0646">Protease inhibitor</keyword>
<dbReference type="PRINTS" id="PR00759">
    <property type="entry name" value="BASICPTASE"/>
</dbReference>
<dbReference type="InterPro" id="IPR002223">
    <property type="entry name" value="Kunitz_BPTI"/>
</dbReference>
<evidence type="ECO:0000313" key="5">
    <source>
        <dbReference type="EMBL" id="VDM83168.1"/>
    </source>
</evidence>
<feature type="domain" description="BPTI/Kunitz inhibitor" evidence="4">
    <location>
        <begin position="21"/>
        <end position="71"/>
    </location>
</feature>
<dbReference type="SUPFAM" id="SSF57362">
    <property type="entry name" value="BPTI-like"/>
    <property type="match status" value="1"/>
</dbReference>
<feature type="non-terminal residue" evidence="5">
    <location>
        <position position="79"/>
    </location>
</feature>
<dbReference type="GO" id="GO:0005615">
    <property type="term" value="C:extracellular space"/>
    <property type="evidence" value="ECO:0007669"/>
    <property type="project" value="TreeGrafter"/>
</dbReference>